<feature type="transmembrane region" description="Helical" evidence="11">
    <location>
        <begin position="818"/>
        <end position="838"/>
    </location>
</feature>
<proteinExistence type="inferred from homology"/>
<dbReference type="Proteomes" id="UP001165283">
    <property type="component" value="Unassembled WGS sequence"/>
</dbReference>
<dbReference type="InterPro" id="IPR059000">
    <property type="entry name" value="ATPase_P-type_domA"/>
</dbReference>
<dbReference type="InterPro" id="IPR050510">
    <property type="entry name" value="Cation_transp_ATPase_P-type"/>
</dbReference>
<feature type="domain" description="Cation-transporting P-type ATPase N-terminal" evidence="12">
    <location>
        <begin position="22"/>
        <end position="95"/>
    </location>
</feature>
<feature type="transmembrane region" description="Helical" evidence="11">
    <location>
        <begin position="262"/>
        <end position="283"/>
    </location>
</feature>
<evidence type="ECO:0000256" key="3">
    <source>
        <dbReference type="ARBA" id="ARBA00022692"/>
    </source>
</evidence>
<keyword evidence="5" id="KW-0067">ATP-binding</keyword>
<comment type="similarity">
    <text evidence="2">Belongs to the cation transport ATPase (P-type) (TC 3.A.3) family. Type IIA subfamily.</text>
</comment>
<evidence type="ECO:0000256" key="11">
    <source>
        <dbReference type="SAM" id="Phobius"/>
    </source>
</evidence>
<keyword evidence="8 11" id="KW-0472">Membrane</keyword>
<dbReference type="RefSeq" id="WP_252445071.1">
    <property type="nucleotide sequence ID" value="NZ_JAGSOV010000073.1"/>
</dbReference>
<evidence type="ECO:0000256" key="9">
    <source>
        <dbReference type="ARBA" id="ARBA00049360"/>
    </source>
</evidence>
<comment type="subcellular location">
    <subcellularLocation>
        <location evidence="1">Cell membrane</location>
        <topology evidence="1">Multi-pass membrane protein</topology>
    </subcellularLocation>
</comment>
<dbReference type="InterPro" id="IPR036412">
    <property type="entry name" value="HAD-like_sf"/>
</dbReference>
<feature type="compositionally biased region" description="Basic and acidic residues" evidence="10">
    <location>
        <begin position="7"/>
        <end position="17"/>
    </location>
</feature>
<dbReference type="PANTHER" id="PTHR43294">
    <property type="entry name" value="SODIUM/POTASSIUM-TRANSPORTING ATPASE SUBUNIT ALPHA"/>
    <property type="match status" value="1"/>
</dbReference>
<feature type="transmembrane region" description="Helical" evidence="11">
    <location>
        <begin position="741"/>
        <end position="761"/>
    </location>
</feature>
<comment type="catalytic activity">
    <reaction evidence="9">
        <text>ATP + H2O = ADP + phosphate + H(+)</text>
        <dbReference type="Rhea" id="RHEA:13065"/>
        <dbReference type="ChEBI" id="CHEBI:15377"/>
        <dbReference type="ChEBI" id="CHEBI:15378"/>
        <dbReference type="ChEBI" id="CHEBI:30616"/>
        <dbReference type="ChEBI" id="CHEBI:43474"/>
        <dbReference type="ChEBI" id="CHEBI:456216"/>
    </reaction>
</comment>
<evidence type="ECO:0000313" key="14">
    <source>
        <dbReference type="Proteomes" id="UP001165283"/>
    </source>
</evidence>
<organism evidence="13 14">
    <name type="scientific">Pseudonocardia humida</name>
    <dbReference type="NCBI Taxonomy" id="2800819"/>
    <lineage>
        <taxon>Bacteria</taxon>
        <taxon>Bacillati</taxon>
        <taxon>Actinomycetota</taxon>
        <taxon>Actinomycetes</taxon>
        <taxon>Pseudonocardiales</taxon>
        <taxon>Pseudonocardiaceae</taxon>
        <taxon>Pseudonocardia</taxon>
    </lineage>
</organism>
<evidence type="ECO:0000256" key="8">
    <source>
        <dbReference type="ARBA" id="ARBA00023136"/>
    </source>
</evidence>
<keyword evidence="4" id="KW-0547">Nucleotide-binding</keyword>
<evidence type="ECO:0000313" key="13">
    <source>
        <dbReference type="EMBL" id="MCO1659935.1"/>
    </source>
</evidence>
<dbReference type="Gene3D" id="1.20.1110.10">
    <property type="entry name" value="Calcium-transporting ATPase, transmembrane domain"/>
    <property type="match status" value="1"/>
</dbReference>
<dbReference type="Pfam" id="PF13246">
    <property type="entry name" value="Cation_ATPase"/>
    <property type="match status" value="1"/>
</dbReference>
<dbReference type="InterPro" id="IPR004014">
    <property type="entry name" value="ATPase_P-typ_cation-transptr_N"/>
</dbReference>
<dbReference type="NCBIfam" id="TIGR01494">
    <property type="entry name" value="ATPase_P-type"/>
    <property type="match status" value="2"/>
</dbReference>
<keyword evidence="7 11" id="KW-1133">Transmembrane helix</keyword>
<name>A0ABT1AA75_9PSEU</name>
<feature type="region of interest" description="Disordered" evidence="10">
    <location>
        <begin position="1"/>
        <end position="23"/>
    </location>
</feature>
<dbReference type="InterPro" id="IPR018303">
    <property type="entry name" value="ATPase_P-typ_P_site"/>
</dbReference>
<keyword evidence="14" id="KW-1185">Reference proteome</keyword>
<feature type="transmembrane region" description="Helical" evidence="11">
    <location>
        <begin position="889"/>
        <end position="908"/>
    </location>
</feature>
<dbReference type="Gene3D" id="3.40.1110.10">
    <property type="entry name" value="Calcium-transporting ATPase, cytoplasmic domain N"/>
    <property type="match status" value="1"/>
</dbReference>
<dbReference type="InterPro" id="IPR044492">
    <property type="entry name" value="P_typ_ATPase_HD_dom"/>
</dbReference>
<dbReference type="InterPro" id="IPR023299">
    <property type="entry name" value="ATPase_P-typ_cyto_dom_N"/>
</dbReference>
<evidence type="ECO:0000256" key="4">
    <source>
        <dbReference type="ARBA" id="ARBA00022741"/>
    </source>
</evidence>
<dbReference type="SUPFAM" id="SSF81653">
    <property type="entry name" value="Calcium ATPase, transduction domain A"/>
    <property type="match status" value="1"/>
</dbReference>
<dbReference type="SFLD" id="SFLDG00002">
    <property type="entry name" value="C1.7:_P-type_atpase_like"/>
    <property type="match status" value="1"/>
</dbReference>
<keyword evidence="3 11" id="KW-0812">Transmembrane</keyword>
<gene>
    <name evidence="13" type="ORF">KDL28_33230</name>
</gene>
<dbReference type="PRINTS" id="PR00119">
    <property type="entry name" value="CATATPASE"/>
</dbReference>
<feature type="transmembrane region" description="Helical" evidence="11">
    <location>
        <begin position="782"/>
        <end position="806"/>
    </location>
</feature>
<evidence type="ECO:0000256" key="5">
    <source>
        <dbReference type="ARBA" id="ARBA00022840"/>
    </source>
</evidence>
<dbReference type="PRINTS" id="PR00120">
    <property type="entry name" value="HATPASE"/>
</dbReference>
<dbReference type="PROSITE" id="PS00154">
    <property type="entry name" value="ATPASE_E1_E2"/>
    <property type="match status" value="1"/>
</dbReference>
<comment type="caution">
    <text evidence="13">The sequence shown here is derived from an EMBL/GenBank/DDBJ whole genome shotgun (WGS) entry which is preliminary data.</text>
</comment>
<dbReference type="Pfam" id="PF00690">
    <property type="entry name" value="Cation_ATPase_N"/>
    <property type="match status" value="1"/>
</dbReference>
<dbReference type="EMBL" id="JAGSOV010000073">
    <property type="protein sequence ID" value="MCO1659935.1"/>
    <property type="molecule type" value="Genomic_DNA"/>
</dbReference>
<evidence type="ECO:0000259" key="12">
    <source>
        <dbReference type="SMART" id="SM00831"/>
    </source>
</evidence>
<protein>
    <submittedName>
        <fullName evidence="13">HAD-IC family P-type ATPase</fullName>
    </submittedName>
</protein>
<evidence type="ECO:0000256" key="7">
    <source>
        <dbReference type="ARBA" id="ARBA00022989"/>
    </source>
</evidence>
<dbReference type="PANTHER" id="PTHR43294:SF20">
    <property type="entry name" value="P-TYPE ATPASE"/>
    <property type="match status" value="1"/>
</dbReference>
<evidence type="ECO:0000256" key="2">
    <source>
        <dbReference type="ARBA" id="ARBA00005675"/>
    </source>
</evidence>
<dbReference type="Pfam" id="PF00122">
    <property type="entry name" value="E1-E2_ATPase"/>
    <property type="match status" value="1"/>
</dbReference>
<accession>A0ABT1AA75</accession>
<reference evidence="13" key="1">
    <citation type="submission" date="2021-04" db="EMBL/GenBank/DDBJ databases">
        <title>Pseudonocardia sp. nov., isolated from sandy soil of mangrove forest.</title>
        <authorList>
            <person name="Zan Z."/>
            <person name="Huang R."/>
            <person name="Liu W."/>
        </authorList>
    </citation>
    <scope>NUCLEOTIDE SEQUENCE</scope>
    <source>
        <strain evidence="13">S2-4</strain>
    </source>
</reference>
<dbReference type="InterPro" id="IPR023214">
    <property type="entry name" value="HAD_sf"/>
</dbReference>
<evidence type="ECO:0000256" key="6">
    <source>
        <dbReference type="ARBA" id="ARBA00022967"/>
    </source>
</evidence>
<dbReference type="SUPFAM" id="SSF56784">
    <property type="entry name" value="HAD-like"/>
    <property type="match status" value="1"/>
</dbReference>
<dbReference type="InterPro" id="IPR001757">
    <property type="entry name" value="P_typ_ATPase"/>
</dbReference>
<dbReference type="InterPro" id="IPR006068">
    <property type="entry name" value="ATPase_P-typ_cation-transptr_C"/>
</dbReference>
<dbReference type="Pfam" id="PF08282">
    <property type="entry name" value="Hydrolase_3"/>
    <property type="match status" value="1"/>
</dbReference>
<dbReference type="Gene3D" id="2.70.150.10">
    <property type="entry name" value="Calcium-transporting ATPase, cytoplasmic transduction domain A"/>
    <property type="match status" value="1"/>
</dbReference>
<dbReference type="SUPFAM" id="SSF81665">
    <property type="entry name" value="Calcium ATPase, transmembrane domain M"/>
    <property type="match status" value="1"/>
</dbReference>
<feature type="transmembrane region" description="Helical" evidence="11">
    <location>
        <begin position="68"/>
        <end position="93"/>
    </location>
</feature>
<dbReference type="SFLD" id="SFLDS00003">
    <property type="entry name" value="Haloacid_Dehalogenase"/>
    <property type="match status" value="1"/>
</dbReference>
<feature type="transmembrane region" description="Helical" evidence="11">
    <location>
        <begin position="858"/>
        <end position="877"/>
    </location>
</feature>
<sequence length="921" mass="95950">MAISEPHALRPAEDERGTTTAAWHASSSEDVLARLASDPRGLSAAEAVRRLAEHGPNRLTRQRGPSAWAVLARQVASPLIYALLIAAVVAFALGDLADGAVVLGVVVLNALIGFVQEYRAGRAIQALTLLVSEPATVRRDGRWTRVDAAVLVPGDVVSVEASARVVADLRILRADGLRVDESTLTGESVPVDKSPAPVGPAAELAERRSMLHGGSLVAAGSAVAAVVETGDRTELGRISGLLGGIEKIRTPLTLGIARLGSVVTRVVAVVAVVLLGVALLRGFPLADAALAAITLAVAAIPEGLPAIVTIALAVGVQRMARRRAVVRELPAVETLGSTSVICTDKTGTLTRNEMVLRRAWTPRGDEAEFEGVGYEAAGRVVVGGRPPTPAGRVRGPLRELLVGAALANEARLDDAGERRAVLGDPTDGALLVAAERGGVDLAELFRGHPPRAVLPFDSERRYMASSPEPGTGCTRRVTYVKGAPEVLLARVDPTDAESAGAVLDAYAADGLRVLAVCRRDDDGSSGAALDAAVLDGGRLELLGLVALIDPLRPRVVDAVRACRGAGIDVKMITGDHAATAAAIGRELGITGRQPPMTGAEIAELSADDLRARARATGVFARVAPEHKLKLVRALQAGGAVTAMTGDGVNDAPALRQADIGVAMGRAGTAAAKEAADIVLGDDDFATIRAAVEEGRRVYDNLVKALAFALPTNVGEALIVLVAVLAFPVVGGTPVLPIEPVQILWINLVATVSLALPIAFEAQEPDSMRRPPRDPQERLLSRFVVVRTLYVGVLMTAVAISLFLAVAALTGTAAHAAPIAQAQTLAVTSVAFFQIFYLLMCRTLTAPVRSIGWTSNRYVFAGIAVLLVLQAAVVHLPVLQAVFRTADLTVGQWALAATAGAVVVPVVAVEKWWRRRRTAVAA</sequence>
<keyword evidence="6" id="KW-1278">Translocase</keyword>
<evidence type="ECO:0000256" key="1">
    <source>
        <dbReference type="ARBA" id="ARBA00004651"/>
    </source>
</evidence>
<feature type="transmembrane region" description="Helical" evidence="11">
    <location>
        <begin position="704"/>
        <end position="729"/>
    </location>
</feature>
<dbReference type="Pfam" id="PF00689">
    <property type="entry name" value="Cation_ATPase_C"/>
    <property type="match status" value="1"/>
</dbReference>
<feature type="transmembrane region" description="Helical" evidence="11">
    <location>
        <begin position="289"/>
        <end position="314"/>
    </location>
</feature>
<evidence type="ECO:0000256" key="10">
    <source>
        <dbReference type="SAM" id="MobiDB-lite"/>
    </source>
</evidence>
<dbReference type="InterPro" id="IPR008250">
    <property type="entry name" value="ATPase_P-typ_transduc_dom_A_sf"/>
</dbReference>
<dbReference type="SFLD" id="SFLDF00027">
    <property type="entry name" value="p-type_atpase"/>
    <property type="match status" value="1"/>
</dbReference>
<dbReference type="InterPro" id="IPR023298">
    <property type="entry name" value="ATPase_P-typ_TM_dom_sf"/>
</dbReference>
<dbReference type="SMART" id="SM00831">
    <property type="entry name" value="Cation_ATPase_N"/>
    <property type="match status" value="1"/>
</dbReference>
<dbReference type="SUPFAM" id="SSF81660">
    <property type="entry name" value="Metal cation-transporting ATPase, ATP-binding domain N"/>
    <property type="match status" value="1"/>
</dbReference>
<dbReference type="Gene3D" id="3.40.50.1000">
    <property type="entry name" value="HAD superfamily/HAD-like"/>
    <property type="match status" value="1"/>
</dbReference>
<feature type="transmembrane region" description="Helical" evidence="11">
    <location>
        <begin position="99"/>
        <end position="115"/>
    </location>
</feature>